<feature type="region of interest" description="Disordered" evidence="6">
    <location>
        <begin position="89"/>
        <end position="150"/>
    </location>
</feature>
<dbReference type="InterPro" id="IPR007656">
    <property type="entry name" value="GTD-bd"/>
</dbReference>
<keyword evidence="3" id="KW-1133">Transmembrane helix</keyword>
<dbReference type="OrthoDB" id="1060521at2759"/>
<reference evidence="8 9" key="1">
    <citation type="journal article" date="2019" name="Sci. Rep.">
        <title>A high-quality genome of Eragrostis curvula grass provides insights into Poaceae evolution and supports new strategies to enhance forage quality.</title>
        <authorList>
            <person name="Carballo J."/>
            <person name="Santos B.A.C.M."/>
            <person name="Zappacosta D."/>
            <person name="Garbus I."/>
            <person name="Selva J.P."/>
            <person name="Gallo C.A."/>
            <person name="Diaz A."/>
            <person name="Albertini E."/>
            <person name="Caccamo M."/>
            <person name="Echenique V."/>
        </authorList>
    </citation>
    <scope>NUCLEOTIDE SEQUENCE [LARGE SCALE GENOMIC DNA]</scope>
    <source>
        <strain evidence="9">cv. Victoria</strain>
        <tissue evidence="8">Leaf</tissue>
    </source>
</reference>
<evidence type="ECO:0000256" key="4">
    <source>
        <dbReference type="ARBA" id="ARBA00023136"/>
    </source>
</evidence>
<evidence type="ECO:0000256" key="6">
    <source>
        <dbReference type="SAM" id="MobiDB-lite"/>
    </source>
</evidence>
<feature type="region of interest" description="Disordered" evidence="6">
    <location>
        <begin position="1"/>
        <end position="36"/>
    </location>
</feature>
<dbReference type="PANTHER" id="PTHR31422">
    <property type="entry name" value="BNAANNG28530D PROTEIN"/>
    <property type="match status" value="1"/>
</dbReference>
<evidence type="ECO:0000313" key="8">
    <source>
        <dbReference type="EMBL" id="TVU24920.1"/>
    </source>
</evidence>
<dbReference type="Gramene" id="TVU24920">
    <property type="protein sequence ID" value="TVU24920"/>
    <property type="gene ID" value="EJB05_27386"/>
</dbReference>
<feature type="region of interest" description="Disordered" evidence="6">
    <location>
        <begin position="308"/>
        <end position="334"/>
    </location>
</feature>
<evidence type="ECO:0000256" key="2">
    <source>
        <dbReference type="ARBA" id="ARBA00022692"/>
    </source>
</evidence>
<proteinExistence type="predicted"/>
<sequence length="557" mass="60998">MPIRPCTPGPRHSTPSPTDPTTPIPRNSCKPHAPAATCPKAETCIATRENDRGARETFAPHLPARLAPFPIPPCPVTTDPNIASIQAEGTGRLLPFRHPRRAPLPPRLDHRHPKPTGLSSSPKPLRLPPADARAPASTPPTMAGEDPYATADDDDPCPLCGGPAPGPAAARVTLAKRRLFPADATTAELEAERAAAADAASEAMSMILRLQRDKSEAMMEARQYRRYAEERFAHDAAEADALRAAVGRRDAAVGALSARLRECQARLLHLGFPSPTAPVVGTTVVSLPSSPTFSGGRAAALLDRPFAADDDEGDEDHYHSDSGHCLVDHPTPDVGTPRTHHLLNRMPDQHPSDEPLPRASPCHARTLSYDSVSYDCDNIALADEYPLYAMDRTAPDQDDDRVYTVDAVHGVPMPSWAKDEEVEIQKLKARLHALEADRESMRHAIMSMGDEKAQVVLLREIAQQLCKEGAGFPPVRMKVQPCPQPVVAEQRKVAKRQPCFVKVFIVTVIKWFMSIICWRKKSNSIKYPIGLCGSNVGLMLVLDRYPKQRRRKFLKRS</sequence>
<organism evidence="8 9">
    <name type="scientific">Eragrostis curvula</name>
    <name type="common">weeping love grass</name>
    <dbReference type="NCBI Taxonomy" id="38414"/>
    <lineage>
        <taxon>Eukaryota</taxon>
        <taxon>Viridiplantae</taxon>
        <taxon>Streptophyta</taxon>
        <taxon>Embryophyta</taxon>
        <taxon>Tracheophyta</taxon>
        <taxon>Spermatophyta</taxon>
        <taxon>Magnoliopsida</taxon>
        <taxon>Liliopsida</taxon>
        <taxon>Poales</taxon>
        <taxon>Poaceae</taxon>
        <taxon>PACMAD clade</taxon>
        <taxon>Chloridoideae</taxon>
        <taxon>Eragrostideae</taxon>
        <taxon>Eragrostidinae</taxon>
        <taxon>Eragrostis</taxon>
    </lineage>
</organism>
<evidence type="ECO:0000313" key="9">
    <source>
        <dbReference type="Proteomes" id="UP000324897"/>
    </source>
</evidence>
<dbReference type="Pfam" id="PF04576">
    <property type="entry name" value="Zein-binding"/>
    <property type="match status" value="1"/>
</dbReference>
<keyword evidence="2" id="KW-0812">Transmembrane</keyword>
<dbReference type="GO" id="GO:0080115">
    <property type="term" value="F:myosin XI tail binding"/>
    <property type="evidence" value="ECO:0007669"/>
    <property type="project" value="UniProtKB-ARBA"/>
</dbReference>
<keyword evidence="5" id="KW-0175">Coiled coil</keyword>
<gene>
    <name evidence="8" type="ORF">EJB05_27386</name>
</gene>
<feature type="compositionally biased region" description="Basic and acidic residues" evidence="6">
    <location>
        <begin position="316"/>
        <end position="331"/>
    </location>
</feature>
<dbReference type="AlphaFoldDB" id="A0A5J9UP40"/>
<accession>A0A5J9UP40</accession>
<dbReference type="PANTHER" id="PTHR31422:SF59">
    <property type="entry name" value="MYOSIN-BINDING PROTEIN 7"/>
    <property type="match status" value="1"/>
</dbReference>
<protein>
    <recommendedName>
        <fullName evidence="7">GTD-binding domain-containing protein</fullName>
    </recommendedName>
</protein>
<dbReference type="Proteomes" id="UP000324897">
    <property type="component" value="Chromosome 2"/>
</dbReference>
<feature type="coiled-coil region" evidence="5">
    <location>
        <begin position="417"/>
        <end position="444"/>
    </location>
</feature>
<keyword evidence="9" id="KW-1185">Reference proteome</keyword>
<name>A0A5J9UP40_9POAL</name>
<feature type="compositionally biased region" description="Low complexity" evidence="6">
    <location>
        <begin position="118"/>
        <end position="136"/>
    </location>
</feature>
<comment type="caution">
    <text evidence="8">The sequence shown here is derived from an EMBL/GenBank/DDBJ whole genome shotgun (WGS) entry which is preliminary data.</text>
</comment>
<dbReference type="EMBL" id="RWGY01000013">
    <property type="protein sequence ID" value="TVU24920.1"/>
    <property type="molecule type" value="Genomic_DNA"/>
</dbReference>
<dbReference type="PROSITE" id="PS51775">
    <property type="entry name" value="GTD_BINDING"/>
    <property type="match status" value="1"/>
</dbReference>
<feature type="domain" description="GTD-binding" evidence="7">
    <location>
        <begin position="166"/>
        <end position="264"/>
    </location>
</feature>
<keyword evidence="4" id="KW-0472">Membrane</keyword>
<evidence type="ECO:0000259" key="7">
    <source>
        <dbReference type="PROSITE" id="PS51775"/>
    </source>
</evidence>
<feature type="non-terminal residue" evidence="8">
    <location>
        <position position="1"/>
    </location>
</feature>
<evidence type="ECO:0000256" key="1">
    <source>
        <dbReference type="ARBA" id="ARBA00004370"/>
    </source>
</evidence>
<evidence type="ECO:0000256" key="3">
    <source>
        <dbReference type="ARBA" id="ARBA00022989"/>
    </source>
</evidence>
<comment type="subcellular location">
    <subcellularLocation>
        <location evidence="1">Membrane</location>
    </subcellularLocation>
</comment>
<evidence type="ECO:0000256" key="5">
    <source>
        <dbReference type="SAM" id="Coils"/>
    </source>
</evidence>
<dbReference type="GO" id="GO:0016020">
    <property type="term" value="C:membrane"/>
    <property type="evidence" value="ECO:0007669"/>
    <property type="project" value="UniProtKB-SubCell"/>
</dbReference>